<dbReference type="PROSITE" id="PS51118">
    <property type="entry name" value="HTH_HXLR"/>
    <property type="match status" value="1"/>
</dbReference>
<name>A0ABV9Q0K9_9BACL</name>
<dbReference type="PANTHER" id="PTHR33204">
    <property type="entry name" value="TRANSCRIPTIONAL REGULATOR, MARR FAMILY"/>
    <property type="match status" value="1"/>
</dbReference>
<evidence type="ECO:0000259" key="4">
    <source>
        <dbReference type="PROSITE" id="PS51118"/>
    </source>
</evidence>
<evidence type="ECO:0000313" key="5">
    <source>
        <dbReference type="EMBL" id="MFC4767590.1"/>
    </source>
</evidence>
<sequence>MSDTLRKEIQEKIRNGDFNCEKELTLSMISGKWKVVILWNLGAKGPHRFSELQRLFPKITRKMLTNQLRELMEDGIVHREVYPEVPPRVEYSMTELGMTLLPIVEAMYEWGKKRMAEIKESMNGNNIR</sequence>
<evidence type="ECO:0000256" key="3">
    <source>
        <dbReference type="ARBA" id="ARBA00023163"/>
    </source>
</evidence>
<keyword evidence="2" id="KW-0238">DNA-binding</keyword>
<keyword evidence="6" id="KW-1185">Reference proteome</keyword>
<dbReference type="Gene3D" id="1.10.10.10">
    <property type="entry name" value="Winged helix-like DNA-binding domain superfamily/Winged helix DNA-binding domain"/>
    <property type="match status" value="1"/>
</dbReference>
<keyword evidence="1" id="KW-0805">Transcription regulation</keyword>
<feature type="domain" description="HTH hxlR-type" evidence="4">
    <location>
        <begin position="20"/>
        <end position="119"/>
    </location>
</feature>
<evidence type="ECO:0000256" key="1">
    <source>
        <dbReference type="ARBA" id="ARBA00023015"/>
    </source>
</evidence>
<comment type="caution">
    <text evidence="5">The sequence shown here is derived from an EMBL/GenBank/DDBJ whole genome shotgun (WGS) entry which is preliminary data.</text>
</comment>
<organism evidence="5 6">
    <name type="scientific">Effusibacillus consociatus</name>
    <dbReference type="NCBI Taxonomy" id="1117041"/>
    <lineage>
        <taxon>Bacteria</taxon>
        <taxon>Bacillati</taxon>
        <taxon>Bacillota</taxon>
        <taxon>Bacilli</taxon>
        <taxon>Bacillales</taxon>
        <taxon>Alicyclobacillaceae</taxon>
        <taxon>Effusibacillus</taxon>
    </lineage>
</organism>
<proteinExistence type="predicted"/>
<evidence type="ECO:0000256" key="2">
    <source>
        <dbReference type="ARBA" id="ARBA00023125"/>
    </source>
</evidence>
<keyword evidence="3" id="KW-0804">Transcription</keyword>
<dbReference type="PANTHER" id="PTHR33204:SF38">
    <property type="entry name" value="HTH-TYPE TRANSCRIPTIONAL ACTIVATOR HXLR"/>
    <property type="match status" value="1"/>
</dbReference>
<dbReference type="InterPro" id="IPR036388">
    <property type="entry name" value="WH-like_DNA-bd_sf"/>
</dbReference>
<accession>A0ABV9Q0K9</accession>
<evidence type="ECO:0000313" key="6">
    <source>
        <dbReference type="Proteomes" id="UP001596002"/>
    </source>
</evidence>
<dbReference type="Pfam" id="PF01638">
    <property type="entry name" value="HxlR"/>
    <property type="match status" value="1"/>
</dbReference>
<dbReference type="Proteomes" id="UP001596002">
    <property type="component" value="Unassembled WGS sequence"/>
</dbReference>
<protein>
    <submittedName>
        <fullName evidence="5">Winged helix-turn-helix transcriptional regulator</fullName>
    </submittedName>
</protein>
<dbReference type="InterPro" id="IPR036390">
    <property type="entry name" value="WH_DNA-bd_sf"/>
</dbReference>
<dbReference type="EMBL" id="JBHSHC010000078">
    <property type="protein sequence ID" value="MFC4767590.1"/>
    <property type="molecule type" value="Genomic_DNA"/>
</dbReference>
<dbReference type="RefSeq" id="WP_380025511.1">
    <property type="nucleotide sequence ID" value="NZ_JBHSHC010000078.1"/>
</dbReference>
<dbReference type="InterPro" id="IPR002577">
    <property type="entry name" value="HTH_HxlR"/>
</dbReference>
<gene>
    <name evidence="5" type="ORF">ACFO8Q_09475</name>
</gene>
<reference evidence="6" key="1">
    <citation type="journal article" date="2019" name="Int. J. Syst. Evol. Microbiol.">
        <title>The Global Catalogue of Microorganisms (GCM) 10K type strain sequencing project: providing services to taxonomists for standard genome sequencing and annotation.</title>
        <authorList>
            <consortium name="The Broad Institute Genomics Platform"/>
            <consortium name="The Broad Institute Genome Sequencing Center for Infectious Disease"/>
            <person name="Wu L."/>
            <person name="Ma J."/>
        </authorList>
    </citation>
    <scope>NUCLEOTIDE SEQUENCE [LARGE SCALE GENOMIC DNA]</scope>
    <source>
        <strain evidence="6">WYCCWR 12678</strain>
    </source>
</reference>
<dbReference type="SUPFAM" id="SSF46785">
    <property type="entry name" value="Winged helix' DNA-binding domain"/>
    <property type="match status" value="1"/>
</dbReference>